<comment type="caution">
    <text evidence="2">The sequence shown here is derived from an EMBL/GenBank/DDBJ whole genome shotgun (WGS) entry which is preliminary data.</text>
</comment>
<name>A0A4C1Z2E1_EUMVA</name>
<proteinExistence type="predicted"/>
<evidence type="ECO:0000256" key="1">
    <source>
        <dbReference type="SAM" id="MobiDB-lite"/>
    </source>
</evidence>
<protein>
    <submittedName>
        <fullName evidence="2">Uncharacterized protein</fullName>
    </submittedName>
</protein>
<keyword evidence="3" id="KW-1185">Reference proteome</keyword>
<evidence type="ECO:0000313" key="2">
    <source>
        <dbReference type="EMBL" id="GBP81029.1"/>
    </source>
</evidence>
<gene>
    <name evidence="2" type="ORF">EVAR_41025_1</name>
</gene>
<dbReference type="AlphaFoldDB" id="A0A4C1Z2E1"/>
<evidence type="ECO:0000313" key="3">
    <source>
        <dbReference type="Proteomes" id="UP000299102"/>
    </source>
</evidence>
<reference evidence="2 3" key="1">
    <citation type="journal article" date="2019" name="Commun. Biol.">
        <title>The bagworm genome reveals a unique fibroin gene that provides high tensile strength.</title>
        <authorList>
            <person name="Kono N."/>
            <person name="Nakamura H."/>
            <person name="Ohtoshi R."/>
            <person name="Tomita M."/>
            <person name="Numata K."/>
            <person name="Arakawa K."/>
        </authorList>
    </citation>
    <scope>NUCLEOTIDE SEQUENCE [LARGE SCALE GENOMIC DNA]</scope>
</reference>
<organism evidence="2 3">
    <name type="scientific">Eumeta variegata</name>
    <name type="common">Bagworm moth</name>
    <name type="synonym">Eumeta japonica</name>
    <dbReference type="NCBI Taxonomy" id="151549"/>
    <lineage>
        <taxon>Eukaryota</taxon>
        <taxon>Metazoa</taxon>
        <taxon>Ecdysozoa</taxon>
        <taxon>Arthropoda</taxon>
        <taxon>Hexapoda</taxon>
        <taxon>Insecta</taxon>
        <taxon>Pterygota</taxon>
        <taxon>Neoptera</taxon>
        <taxon>Endopterygota</taxon>
        <taxon>Lepidoptera</taxon>
        <taxon>Glossata</taxon>
        <taxon>Ditrysia</taxon>
        <taxon>Tineoidea</taxon>
        <taxon>Psychidae</taxon>
        <taxon>Oiketicinae</taxon>
        <taxon>Eumeta</taxon>
    </lineage>
</organism>
<accession>A0A4C1Z2E1</accession>
<sequence>MVTAAACCAVGISGEQTDAPSHPTPSGGRKEKCFRVFCAFCAFSWSTSSRILCRRPNARKYSIVADDPCHLRDDDAKTEGSSGHGADLSLI</sequence>
<dbReference type="Proteomes" id="UP000299102">
    <property type="component" value="Unassembled WGS sequence"/>
</dbReference>
<dbReference type="EMBL" id="BGZK01001493">
    <property type="protein sequence ID" value="GBP81029.1"/>
    <property type="molecule type" value="Genomic_DNA"/>
</dbReference>
<feature type="region of interest" description="Disordered" evidence="1">
    <location>
        <begin position="71"/>
        <end position="91"/>
    </location>
</feature>